<feature type="coiled-coil region" evidence="13">
    <location>
        <begin position="298"/>
        <end position="332"/>
    </location>
</feature>
<sequence>MIPLQLTLKNFLSYRQVTLDFRGLHTACICGANGAGKSSLLEAITWAVWGQSRAATEDDVINAGTKDVRVDFTFCSDDQTYRIIRSRSRGRSGSLEFQVMMGEGRFRSISGKGVKGTQQQIIETLKLDYDTFVNSAYLRQGRADEFMLRRPRERKQVLADLLKLDHYEVLAQRAKDQAKQYKAEVEVLEATLGPLQSRLGERGGIVEQQEQLGVQIEGLRGEQEKLKGELTHLQKEEHHRQYWENQVTWQQNQYQKLVQDCDRLYQEIEQSHQRSEGLRQLVEQGSEIKAQYEQLLQLRQQEQSLAQKFQAYQELQQQHQELQQQLLQRKNELSLSLGQQQARLTDLDQQEQEVLGILSQEGEIREALQELQRSRQRLQELDALQLEVSPLLERRHRLEMEVEQVRTRYQVRLEQLQVTKGRIEQQIAAIPPLRQRILSVDAQVMALDKKKVYQERVHEKGQERKLFRSRLEEQQKQNEQQIGELQQKLDLLAVPEAVCPLCDRALDEDHRRHVIEKTQAQQEQLQKQIWAIREDMAICERELTKLRQEYSQLQQELTVHSALIQERGQLEAQLEQSCEQYERLQELEEEMSELERSLTVGGYALELHQELHQLNEKIVQLNYDEKTHALIRGEVKNRQWAEIKQSKIEDAKRKQGELARQRPQLCDRLQNIQQQIAQLEQNSDLQRQIQQVKDQITALGYDRQEHSQLTETLRAMQGVELRYHQLEQAQAQLPQVQADEQEKRQLLQMREQERQNMGQEIQQLNTRMAEMPDYRPQIQTLEQTLQQNRQALDHRIAEQGRLGEQLRQLEHYEGEYERTQEKIQTVRQQYRVYQELSQAFGKNGIQALMIENILPQLEAETNQILARLTGNQLHVQFITQKVGKSNQGKKNPKMIDTLEILIADVQGTRAYETYSGGEAFRINFSIRLALARLLAQRSGASLQMLIVDEGFGTQDGEGCDRLIAAINAIASDFACILAVTHMPQFKEAFQYRIEVQKTEQGSQLSVLS</sequence>
<evidence type="ECO:0000256" key="7">
    <source>
        <dbReference type="ARBA" id="ARBA00022801"/>
    </source>
</evidence>
<dbReference type="InterPro" id="IPR027417">
    <property type="entry name" value="P-loop_NTPase"/>
</dbReference>
<gene>
    <name evidence="15" type="primary">sbcC</name>
    <name evidence="15" type="ORF">K4A83_01585</name>
</gene>
<comment type="similarity">
    <text evidence="1">Belongs to the SMC family. SbcC subfamily.</text>
</comment>
<feature type="coiled-coil region" evidence="13">
    <location>
        <begin position="216"/>
        <end position="274"/>
    </location>
</feature>
<evidence type="ECO:0000313" key="15">
    <source>
        <dbReference type="EMBL" id="MCW6034966.1"/>
    </source>
</evidence>
<accession>A0ABT3L0F0</accession>
<dbReference type="EMBL" id="JAIHOM010000005">
    <property type="protein sequence ID" value="MCW6034966.1"/>
    <property type="molecule type" value="Genomic_DNA"/>
</dbReference>
<dbReference type="Gene3D" id="3.40.50.300">
    <property type="entry name" value="P-loop containing nucleotide triphosphate hydrolases"/>
    <property type="match status" value="2"/>
</dbReference>
<protein>
    <recommendedName>
        <fullName evidence="3">Nuclease SbcCD subunit C</fullName>
    </recommendedName>
</protein>
<proteinExistence type="inferred from homology"/>
<evidence type="ECO:0000256" key="4">
    <source>
        <dbReference type="ARBA" id="ARBA00022723"/>
    </source>
</evidence>
<keyword evidence="7 15" id="KW-0378">Hydrolase</keyword>
<dbReference type="RefSeq" id="WP_265262626.1">
    <property type="nucleotide sequence ID" value="NZ_JAIHOM010000005.1"/>
</dbReference>
<feature type="coiled-coil region" evidence="13">
    <location>
        <begin position="726"/>
        <end position="767"/>
    </location>
</feature>
<dbReference type="GO" id="GO:0004527">
    <property type="term" value="F:exonuclease activity"/>
    <property type="evidence" value="ECO:0007669"/>
    <property type="project" value="UniProtKB-KW"/>
</dbReference>
<dbReference type="NCBIfam" id="TIGR00618">
    <property type="entry name" value="sbcc"/>
    <property type="match status" value="1"/>
</dbReference>
<evidence type="ECO:0000256" key="6">
    <source>
        <dbReference type="ARBA" id="ARBA00022763"/>
    </source>
</evidence>
<dbReference type="PANTHER" id="PTHR32114:SF2">
    <property type="entry name" value="ABC TRANSPORTER ABCH.3"/>
    <property type="match status" value="1"/>
</dbReference>
<evidence type="ECO:0000256" key="2">
    <source>
        <dbReference type="ARBA" id="ARBA00011322"/>
    </source>
</evidence>
<dbReference type="Pfam" id="PF04423">
    <property type="entry name" value="Rad50_zn_hook"/>
    <property type="match status" value="1"/>
</dbReference>
<feature type="binding site" evidence="12">
    <location>
        <position position="499"/>
    </location>
    <ligand>
        <name>Zn(2+)</name>
        <dbReference type="ChEBI" id="CHEBI:29105"/>
    </ligand>
</feature>
<comment type="subunit">
    <text evidence="2">Heterodimer of SbcC and SbcD.</text>
</comment>
<name>A0ABT3L0F0_9CYAN</name>
<evidence type="ECO:0000256" key="1">
    <source>
        <dbReference type="ARBA" id="ARBA00006930"/>
    </source>
</evidence>
<comment type="caution">
    <text evidence="15">The sequence shown here is derived from an EMBL/GenBank/DDBJ whole genome shotgun (WGS) entry which is preliminary data.</text>
</comment>
<dbReference type="Gene3D" id="1.10.287.510">
    <property type="entry name" value="Helix hairpin bin"/>
    <property type="match status" value="1"/>
</dbReference>
<evidence type="ECO:0000259" key="14">
    <source>
        <dbReference type="PROSITE" id="PS51131"/>
    </source>
</evidence>
<feature type="coiled-coil region" evidence="13">
    <location>
        <begin position="802"/>
        <end position="836"/>
    </location>
</feature>
<evidence type="ECO:0000256" key="11">
    <source>
        <dbReference type="ARBA" id="ARBA00023204"/>
    </source>
</evidence>
<keyword evidence="6" id="KW-0227">DNA damage</keyword>
<evidence type="ECO:0000256" key="9">
    <source>
        <dbReference type="ARBA" id="ARBA00022840"/>
    </source>
</evidence>
<keyword evidence="8 12" id="KW-0862">Zinc</keyword>
<reference evidence="15 16" key="1">
    <citation type="submission" date="2021-08" db="EMBL/GenBank/DDBJ databases">
        <title>Draft genome sequence of Spirulina subsalsa with high tolerance to salinity and hype-accumulation of phycocyanin.</title>
        <authorList>
            <person name="Pei H."/>
            <person name="Jiang L."/>
        </authorList>
    </citation>
    <scope>NUCLEOTIDE SEQUENCE [LARGE SCALE GENOMIC DNA]</scope>
    <source>
        <strain evidence="15 16">FACHB-351</strain>
    </source>
</reference>
<keyword evidence="16" id="KW-1185">Reference proteome</keyword>
<dbReference type="SUPFAM" id="SSF75712">
    <property type="entry name" value="Rad50 coiled-coil Zn hook"/>
    <property type="match status" value="1"/>
</dbReference>
<keyword evidence="5" id="KW-0547">Nucleotide-binding</keyword>
<dbReference type="InterPro" id="IPR038729">
    <property type="entry name" value="Rad50/SbcC_AAA"/>
</dbReference>
<evidence type="ECO:0000256" key="10">
    <source>
        <dbReference type="ARBA" id="ARBA00023054"/>
    </source>
</evidence>
<keyword evidence="15" id="KW-0269">Exonuclease</keyword>
<dbReference type="Pfam" id="PF13476">
    <property type="entry name" value="AAA_23"/>
    <property type="match status" value="1"/>
</dbReference>
<feature type="coiled-coil region" evidence="13">
    <location>
        <begin position="357"/>
        <end position="384"/>
    </location>
</feature>
<evidence type="ECO:0000313" key="16">
    <source>
        <dbReference type="Proteomes" id="UP001526426"/>
    </source>
</evidence>
<keyword evidence="11" id="KW-0234">DNA repair</keyword>
<dbReference type="InterPro" id="IPR013134">
    <property type="entry name" value="Zn_hook_RAD50"/>
</dbReference>
<feature type="binding site" evidence="12">
    <location>
        <position position="502"/>
    </location>
    <ligand>
        <name>Zn(2+)</name>
        <dbReference type="ChEBI" id="CHEBI:29105"/>
    </ligand>
</feature>
<feature type="coiled-coil region" evidence="13">
    <location>
        <begin position="662"/>
        <end position="689"/>
    </location>
</feature>
<organism evidence="15 16">
    <name type="scientific">Spirulina subsalsa FACHB-351</name>
    <dbReference type="NCBI Taxonomy" id="234711"/>
    <lineage>
        <taxon>Bacteria</taxon>
        <taxon>Bacillati</taxon>
        <taxon>Cyanobacteriota</taxon>
        <taxon>Cyanophyceae</taxon>
        <taxon>Spirulinales</taxon>
        <taxon>Spirulinaceae</taxon>
        <taxon>Spirulina</taxon>
    </lineage>
</organism>
<dbReference type="PANTHER" id="PTHR32114">
    <property type="entry name" value="ABC TRANSPORTER ABCH.3"/>
    <property type="match status" value="1"/>
</dbReference>
<feature type="coiled-coil region" evidence="13">
    <location>
        <begin position="164"/>
        <end position="191"/>
    </location>
</feature>
<keyword evidence="15" id="KW-0540">Nuclease</keyword>
<keyword evidence="10 13" id="KW-0175">Coiled coil</keyword>
<evidence type="ECO:0000256" key="3">
    <source>
        <dbReference type="ARBA" id="ARBA00013368"/>
    </source>
</evidence>
<keyword evidence="4 12" id="KW-0479">Metal-binding</keyword>
<dbReference type="PROSITE" id="PS51131">
    <property type="entry name" value="ZN_HOOK"/>
    <property type="match status" value="1"/>
</dbReference>
<evidence type="ECO:0000256" key="12">
    <source>
        <dbReference type="PROSITE-ProRule" id="PRU00471"/>
    </source>
</evidence>
<dbReference type="InterPro" id="IPR004592">
    <property type="entry name" value="SbcC_gammaproteobac_type"/>
</dbReference>
<dbReference type="Proteomes" id="UP001526426">
    <property type="component" value="Unassembled WGS sequence"/>
</dbReference>
<keyword evidence="9" id="KW-0067">ATP-binding</keyword>
<evidence type="ECO:0000256" key="13">
    <source>
        <dbReference type="SAM" id="Coils"/>
    </source>
</evidence>
<evidence type="ECO:0000256" key="5">
    <source>
        <dbReference type="ARBA" id="ARBA00022741"/>
    </source>
</evidence>
<evidence type="ECO:0000256" key="8">
    <source>
        <dbReference type="ARBA" id="ARBA00022833"/>
    </source>
</evidence>
<dbReference type="SUPFAM" id="SSF52540">
    <property type="entry name" value="P-loop containing nucleoside triphosphate hydrolases"/>
    <property type="match status" value="2"/>
</dbReference>
<feature type="coiled-coil region" evidence="13">
    <location>
        <begin position="515"/>
        <end position="624"/>
    </location>
</feature>
<feature type="domain" description="Zinc-hook" evidence="14">
    <location>
        <begin position="447"/>
        <end position="551"/>
    </location>
</feature>